<protein>
    <submittedName>
        <fullName evidence="3">Uncharacterized protein</fullName>
    </submittedName>
</protein>
<feature type="compositionally biased region" description="Basic and acidic residues" evidence="1">
    <location>
        <begin position="75"/>
        <end position="92"/>
    </location>
</feature>
<dbReference type="Proteomes" id="UP001145021">
    <property type="component" value="Unassembled WGS sequence"/>
</dbReference>
<feature type="compositionally biased region" description="Acidic residues" evidence="1">
    <location>
        <begin position="205"/>
        <end position="214"/>
    </location>
</feature>
<sequence length="292" mass="31786">MKSSALGGIYILCSLAAAMGPMTATLELSGSLQPHQTPNMQTQKALHKRKLDAEDPANPVAAAATDPNEAAMKIKSRDLINTDRQDFRPDPHPHRHHGQARQDSEDDDNKEPEEESDGDSKKSGKKGAGKKKADKDDDSDENAKEDSDDSDAKQKPKGKSATKQKSSSKDSGKKSGSGKGKNNKGSSSKDSKKGKKTHTGLDGKEVDDEDEEDGEMRKKKIHVKHVKAKQRRWRTGKPKYNYKQALNGWKEVGPLYYYKGKYENSAISGGLTTTNVLGSALAAMLSATAMLY</sequence>
<feature type="compositionally biased region" description="Polar residues" evidence="1">
    <location>
        <begin position="31"/>
        <end position="44"/>
    </location>
</feature>
<keyword evidence="2" id="KW-0732">Signal</keyword>
<feature type="compositionally biased region" description="Basic and acidic residues" evidence="1">
    <location>
        <begin position="131"/>
        <end position="154"/>
    </location>
</feature>
<evidence type="ECO:0000313" key="3">
    <source>
        <dbReference type="EMBL" id="KAJ1645462.1"/>
    </source>
</evidence>
<evidence type="ECO:0000313" key="4">
    <source>
        <dbReference type="Proteomes" id="UP001145021"/>
    </source>
</evidence>
<accession>A0A9W7XMN5</accession>
<organism evidence="3 4">
    <name type="scientific">Coemansia asiatica</name>
    <dbReference type="NCBI Taxonomy" id="1052880"/>
    <lineage>
        <taxon>Eukaryota</taxon>
        <taxon>Fungi</taxon>
        <taxon>Fungi incertae sedis</taxon>
        <taxon>Zoopagomycota</taxon>
        <taxon>Kickxellomycotina</taxon>
        <taxon>Kickxellomycetes</taxon>
        <taxon>Kickxellales</taxon>
        <taxon>Kickxellaceae</taxon>
        <taxon>Coemansia</taxon>
    </lineage>
</organism>
<comment type="caution">
    <text evidence="3">The sequence shown here is derived from an EMBL/GenBank/DDBJ whole genome shotgun (WGS) entry which is preliminary data.</text>
</comment>
<feature type="region of interest" description="Disordered" evidence="1">
    <location>
        <begin position="31"/>
        <end position="220"/>
    </location>
</feature>
<feature type="chain" id="PRO_5040976001" evidence="2">
    <location>
        <begin position="25"/>
        <end position="292"/>
    </location>
</feature>
<evidence type="ECO:0000256" key="2">
    <source>
        <dbReference type="SAM" id="SignalP"/>
    </source>
</evidence>
<feature type="compositionally biased region" description="Acidic residues" evidence="1">
    <location>
        <begin position="104"/>
        <end position="117"/>
    </location>
</feature>
<evidence type="ECO:0000256" key="1">
    <source>
        <dbReference type="SAM" id="MobiDB-lite"/>
    </source>
</evidence>
<proteinExistence type="predicted"/>
<feature type="compositionally biased region" description="Low complexity" evidence="1">
    <location>
        <begin position="56"/>
        <end position="67"/>
    </location>
</feature>
<keyword evidence="4" id="KW-1185">Reference proteome</keyword>
<feature type="signal peptide" evidence="2">
    <location>
        <begin position="1"/>
        <end position="24"/>
    </location>
</feature>
<name>A0A9W7XMN5_9FUNG</name>
<gene>
    <name evidence="3" type="ORF">LPJ64_002969</name>
</gene>
<dbReference type="AlphaFoldDB" id="A0A9W7XMN5"/>
<dbReference type="EMBL" id="JANBOH010000105">
    <property type="protein sequence ID" value="KAJ1645462.1"/>
    <property type="molecule type" value="Genomic_DNA"/>
</dbReference>
<reference evidence="3" key="1">
    <citation type="submission" date="2022-07" db="EMBL/GenBank/DDBJ databases">
        <title>Phylogenomic reconstructions and comparative analyses of Kickxellomycotina fungi.</title>
        <authorList>
            <person name="Reynolds N.K."/>
            <person name="Stajich J.E."/>
            <person name="Barry K."/>
            <person name="Grigoriev I.V."/>
            <person name="Crous P."/>
            <person name="Smith M.E."/>
        </authorList>
    </citation>
    <scope>NUCLEOTIDE SEQUENCE</scope>
    <source>
        <strain evidence="3">NBRC 105413</strain>
    </source>
</reference>